<dbReference type="EMBL" id="GECZ01004099">
    <property type="protein sequence ID" value="JAS65670.1"/>
    <property type="molecule type" value="Transcribed_RNA"/>
</dbReference>
<dbReference type="Gene3D" id="2.130.10.10">
    <property type="entry name" value="YVTN repeat-like/Quinoprotein amine dehydrogenase"/>
    <property type="match status" value="1"/>
</dbReference>
<dbReference type="SUPFAM" id="SSF50978">
    <property type="entry name" value="WD40 repeat-like"/>
    <property type="match status" value="1"/>
</dbReference>
<evidence type="ECO:0000313" key="1">
    <source>
        <dbReference type="EMBL" id="JAS65670.1"/>
    </source>
</evidence>
<dbReference type="PANTHER" id="PTHR46947:SF1">
    <property type="entry name" value="WD REPEAT-CONTAINING PROTEIN 73"/>
    <property type="match status" value="1"/>
</dbReference>
<accession>A0A1B6GT96</accession>
<dbReference type="GO" id="GO:0031122">
    <property type="term" value="P:cytoplasmic microtubule organization"/>
    <property type="evidence" value="ECO:0007669"/>
    <property type="project" value="TreeGrafter"/>
</dbReference>
<dbReference type="InterPro" id="IPR036322">
    <property type="entry name" value="WD40_repeat_dom_sf"/>
</dbReference>
<dbReference type="InterPro" id="IPR042795">
    <property type="entry name" value="Wdr73"/>
</dbReference>
<dbReference type="AlphaFoldDB" id="A0A1B6GT96"/>
<proteinExistence type="predicted"/>
<reference evidence="1" key="1">
    <citation type="submission" date="2015-11" db="EMBL/GenBank/DDBJ databases">
        <title>De novo transcriptome assembly of four potential Pierce s Disease insect vectors from Arizona vineyards.</title>
        <authorList>
            <person name="Tassone E.E."/>
        </authorList>
    </citation>
    <scope>NUCLEOTIDE SEQUENCE</scope>
</reference>
<name>A0A1B6GT96_9HEMI</name>
<sequence length="376" mass="42059">MLESEEDWLYDSISRYKKINMFELEYPVDHLEATSYNSICVSCSNNRRHELLELSLPLKLTSHNKSSSEDVITNDTDLKIKCGTFTQAPVAHMQTLSAGHKAVVSHVNTQGITVYAFSSDNSDEIKVDFLIKCELKGPQLAVSGTELVLTTNNTSPWIVMDLSSGKVSARVLSDQLPSRCEESVSPVYLESRLMAFCHHSTGRVQLYDKRQQKLLDGIIGVNENNSSMWSFASEHEYSEQFTSVDHPICLGMVSTNGTLNLYDSRNWTTPCASKNLGLSSPTVTKNKSPVQLKFKPANKNWMSVSGFDTNVYIYHLTSQLDSAFVHNGHKYVEGFDPDTITTSHAWFPSIDNLIISSADNGTIQSWLFEDSRKLTS</sequence>
<gene>
    <name evidence="1" type="ORF">g.10370</name>
</gene>
<dbReference type="GO" id="GO:0000922">
    <property type="term" value="C:spindle pole"/>
    <property type="evidence" value="ECO:0007669"/>
    <property type="project" value="TreeGrafter"/>
</dbReference>
<protein>
    <recommendedName>
        <fullName evidence="2">WD repeat-containing protein 73</fullName>
    </recommendedName>
</protein>
<organism evidence="1">
    <name type="scientific">Cuerna arida</name>
    <dbReference type="NCBI Taxonomy" id="1464854"/>
    <lineage>
        <taxon>Eukaryota</taxon>
        <taxon>Metazoa</taxon>
        <taxon>Ecdysozoa</taxon>
        <taxon>Arthropoda</taxon>
        <taxon>Hexapoda</taxon>
        <taxon>Insecta</taxon>
        <taxon>Pterygota</taxon>
        <taxon>Neoptera</taxon>
        <taxon>Paraneoptera</taxon>
        <taxon>Hemiptera</taxon>
        <taxon>Auchenorrhyncha</taxon>
        <taxon>Membracoidea</taxon>
        <taxon>Cicadellidae</taxon>
        <taxon>Cicadellinae</taxon>
        <taxon>Proconiini</taxon>
        <taxon>Cuerna</taxon>
    </lineage>
</organism>
<dbReference type="InterPro" id="IPR015943">
    <property type="entry name" value="WD40/YVTN_repeat-like_dom_sf"/>
</dbReference>
<dbReference type="GO" id="GO:0005829">
    <property type="term" value="C:cytosol"/>
    <property type="evidence" value="ECO:0007669"/>
    <property type="project" value="TreeGrafter"/>
</dbReference>
<evidence type="ECO:0008006" key="2">
    <source>
        <dbReference type="Google" id="ProtNLM"/>
    </source>
</evidence>
<dbReference type="PANTHER" id="PTHR46947">
    <property type="entry name" value="WD REPEAT-CONTAINING PROTEIN 73"/>
    <property type="match status" value="1"/>
</dbReference>